<reference evidence="2" key="1">
    <citation type="journal article" date="2020" name="Stud. Mycol.">
        <title>101 Dothideomycetes genomes: a test case for predicting lifestyles and emergence of pathogens.</title>
        <authorList>
            <person name="Haridas S."/>
            <person name="Albert R."/>
            <person name="Binder M."/>
            <person name="Bloem J."/>
            <person name="Labutti K."/>
            <person name="Salamov A."/>
            <person name="Andreopoulos B."/>
            <person name="Baker S."/>
            <person name="Barry K."/>
            <person name="Bills G."/>
            <person name="Bluhm B."/>
            <person name="Cannon C."/>
            <person name="Castanera R."/>
            <person name="Culley D."/>
            <person name="Daum C."/>
            <person name="Ezra D."/>
            <person name="Gonzalez J."/>
            <person name="Henrissat B."/>
            <person name="Kuo A."/>
            <person name="Liang C."/>
            <person name="Lipzen A."/>
            <person name="Lutzoni F."/>
            <person name="Magnuson J."/>
            <person name="Mondo S."/>
            <person name="Nolan M."/>
            <person name="Ohm R."/>
            <person name="Pangilinan J."/>
            <person name="Park H.-J."/>
            <person name="Ramirez L."/>
            <person name="Alfaro M."/>
            <person name="Sun H."/>
            <person name="Tritt A."/>
            <person name="Yoshinaga Y."/>
            <person name="Zwiers L.-H."/>
            <person name="Turgeon B."/>
            <person name="Goodwin S."/>
            <person name="Spatafora J."/>
            <person name="Crous P."/>
            <person name="Grigoriev I."/>
        </authorList>
    </citation>
    <scope>NUCLEOTIDE SEQUENCE</scope>
    <source>
        <strain evidence="2">CBS 113818</strain>
    </source>
</reference>
<name>A0A6A7A8X7_9PLEO</name>
<dbReference type="EMBL" id="MU006221">
    <property type="protein sequence ID" value="KAF2829198.1"/>
    <property type="molecule type" value="Genomic_DNA"/>
</dbReference>
<proteinExistence type="predicted"/>
<organism evidence="2 3">
    <name type="scientific">Ophiobolus disseminans</name>
    <dbReference type="NCBI Taxonomy" id="1469910"/>
    <lineage>
        <taxon>Eukaryota</taxon>
        <taxon>Fungi</taxon>
        <taxon>Dikarya</taxon>
        <taxon>Ascomycota</taxon>
        <taxon>Pezizomycotina</taxon>
        <taxon>Dothideomycetes</taxon>
        <taxon>Pleosporomycetidae</taxon>
        <taxon>Pleosporales</taxon>
        <taxon>Pleosporineae</taxon>
        <taxon>Phaeosphaeriaceae</taxon>
        <taxon>Ophiobolus</taxon>
    </lineage>
</organism>
<feature type="compositionally biased region" description="Basic and acidic residues" evidence="1">
    <location>
        <begin position="528"/>
        <end position="538"/>
    </location>
</feature>
<gene>
    <name evidence="2" type="ORF">CC86DRAFT_185972</name>
</gene>
<feature type="compositionally biased region" description="Low complexity" evidence="1">
    <location>
        <begin position="265"/>
        <end position="274"/>
    </location>
</feature>
<sequence length="666" mass="72860">MSWGAPGASATAYQPQPYPGGQPAYGQQPPFHYGQQPAYGQHPPAPGPPQRPPNVQPPKKKGNPIITRYPPPPGYRGPAQPQGPFGANQYPNQFQPPQSGFGQSAPGPPYGQPAPTPLAYPNQGYNAPPTPAYSPQGYGPPQTPNYPQQSFQQAQNYQWPLHGYAPNQTYPQAQIHPGGQGYAPPPASNYPGYHTQSAPVDPNQQFHGQTPGWAQPNGQGHYPPNHQYPPYNAPSQSFSQGVPQGYDPNATPTPISAHPVPPQPSHASSQPPSAMEGSHAGDSSSLCLESDDWDFDFEGAIWPKSNEPVDPALSLGVIIWHPAKQVTRALPSTFEEAEEQSLKPTPEKLDNGESVSMYFTAENSHEAFLDVRQTDEWETIRDDPIFVIFTDAEMHRNLVSLEDCIGQRDRLDEYFRETRRDDDEEMPDVSWSVMDNLEQVLSGTNGEDLQPSTVQHTTMCPPAHSQEDILAKLGVTGAPKPPSDELMVLPFPSVDEAPRVAHPEKPAPSALPPSDSQLPPQIAKFFGGRRESEHDRAPQRPYGSISSGNAGRFPPPPPPPPPESQRYGAWNQPQYNGASYDGSRGSPAQSEGSNHTMAGSDFEPEKPSTSTDKDSSVVPTIHRSDSSFSRKRSYEDADHGDEKPRQQDDHTKRKRRAQVDAAYSRR</sequence>
<evidence type="ECO:0000313" key="3">
    <source>
        <dbReference type="Proteomes" id="UP000799424"/>
    </source>
</evidence>
<feature type="compositionally biased region" description="Polar residues" evidence="1">
    <location>
        <begin position="586"/>
        <end position="597"/>
    </location>
</feature>
<feature type="compositionally biased region" description="Low complexity" evidence="1">
    <location>
        <begin position="221"/>
        <end position="234"/>
    </location>
</feature>
<accession>A0A6A7A8X7</accession>
<keyword evidence="3" id="KW-1185">Reference proteome</keyword>
<protein>
    <submittedName>
        <fullName evidence="2">Uncharacterized protein</fullName>
    </submittedName>
</protein>
<evidence type="ECO:0000313" key="2">
    <source>
        <dbReference type="EMBL" id="KAF2829198.1"/>
    </source>
</evidence>
<feature type="compositionally biased region" description="Basic and acidic residues" evidence="1">
    <location>
        <begin position="632"/>
        <end position="651"/>
    </location>
</feature>
<feature type="region of interest" description="Disordered" evidence="1">
    <location>
        <begin position="1"/>
        <end position="287"/>
    </location>
</feature>
<feature type="compositionally biased region" description="Polar residues" evidence="1">
    <location>
        <begin position="89"/>
        <end position="101"/>
    </location>
</feature>
<evidence type="ECO:0000256" key="1">
    <source>
        <dbReference type="SAM" id="MobiDB-lite"/>
    </source>
</evidence>
<feature type="compositionally biased region" description="Pro residues" evidence="1">
    <location>
        <begin position="106"/>
        <end position="118"/>
    </location>
</feature>
<feature type="compositionally biased region" description="Pro residues" evidence="1">
    <location>
        <begin position="43"/>
        <end position="56"/>
    </location>
</feature>
<feature type="compositionally biased region" description="Basic and acidic residues" evidence="1">
    <location>
        <begin position="603"/>
        <end position="615"/>
    </location>
</feature>
<feature type="compositionally biased region" description="Polar residues" evidence="1">
    <location>
        <begin position="194"/>
        <end position="208"/>
    </location>
</feature>
<dbReference type="OrthoDB" id="5431222at2759"/>
<dbReference type="AlphaFoldDB" id="A0A6A7A8X7"/>
<feature type="compositionally biased region" description="Polar residues" evidence="1">
    <location>
        <begin position="145"/>
        <end position="158"/>
    </location>
</feature>
<feature type="compositionally biased region" description="Low complexity" evidence="1">
    <location>
        <begin position="12"/>
        <end position="42"/>
    </location>
</feature>
<feature type="compositionally biased region" description="Pro residues" evidence="1">
    <location>
        <begin position="553"/>
        <end position="563"/>
    </location>
</feature>
<dbReference type="Proteomes" id="UP000799424">
    <property type="component" value="Unassembled WGS sequence"/>
</dbReference>
<feature type="region of interest" description="Disordered" evidence="1">
    <location>
        <begin position="497"/>
        <end position="666"/>
    </location>
</feature>